<feature type="region of interest" description="Disordered" evidence="1">
    <location>
        <begin position="106"/>
        <end position="162"/>
    </location>
</feature>
<reference evidence="2" key="1">
    <citation type="submission" date="2021-02" db="EMBL/GenBank/DDBJ databases">
        <authorList>
            <person name="Nowell W R."/>
        </authorList>
    </citation>
    <scope>NUCLEOTIDE SEQUENCE</scope>
</reference>
<evidence type="ECO:0000313" key="3">
    <source>
        <dbReference type="EMBL" id="CAF3611527.1"/>
    </source>
</evidence>
<feature type="compositionally biased region" description="Low complexity" evidence="1">
    <location>
        <begin position="221"/>
        <end position="242"/>
    </location>
</feature>
<comment type="caution">
    <text evidence="2">The sequence shown here is derived from an EMBL/GenBank/DDBJ whole genome shotgun (WGS) entry which is preliminary data.</text>
</comment>
<dbReference type="Proteomes" id="UP000663874">
    <property type="component" value="Unassembled WGS sequence"/>
</dbReference>
<feature type="compositionally biased region" description="Polar residues" evidence="1">
    <location>
        <begin position="106"/>
        <end position="132"/>
    </location>
</feature>
<dbReference type="PROSITE" id="PS50896">
    <property type="entry name" value="LISH"/>
    <property type="match status" value="1"/>
</dbReference>
<dbReference type="EMBL" id="CAJNOU010000176">
    <property type="protein sequence ID" value="CAF0902193.1"/>
    <property type="molecule type" value="Genomic_DNA"/>
</dbReference>
<proteinExistence type="predicted"/>
<evidence type="ECO:0000313" key="2">
    <source>
        <dbReference type="EMBL" id="CAF0902193.1"/>
    </source>
</evidence>
<accession>A0A813ZNY6</accession>
<sequence length="345" mass="39189">MAEATLNYQTIRTTHAAREADDLRVENRKKNLIILVLQWLAEEGYVESARQLEHETNLDVNKYDVCDNIDLDTILQEYESYFFIKFNKYPKLTKRNGPAAPFASKISSKLTSAQPSARRSNVPSLPRVTNNGTDATATTTTTTTTATTSVGQIVRPPSAGDALRKLSFTRKLNRSNSEKINAHLSPSSGLQQTSSQQLGNTNGNHSTNSLEEMSLSFMKVSSVKTVTSSNEQQQQQQQQQQQNGNKKKFPNTIIDCRAILNDALRVPVEDNVDPADRLLKPLGGFVGYNSEWRELAEVVSRVQEEKIYKEKKKIFIWKREQNRRFLCMFLVSHHHSSYQVRHIER</sequence>
<evidence type="ECO:0000313" key="4">
    <source>
        <dbReference type="Proteomes" id="UP000663889"/>
    </source>
</evidence>
<name>A0A813ZNY6_9BILA</name>
<evidence type="ECO:0000256" key="1">
    <source>
        <dbReference type="SAM" id="MobiDB-lite"/>
    </source>
</evidence>
<organism evidence="2 4">
    <name type="scientific">Rotaria sordida</name>
    <dbReference type="NCBI Taxonomy" id="392033"/>
    <lineage>
        <taxon>Eukaryota</taxon>
        <taxon>Metazoa</taxon>
        <taxon>Spiralia</taxon>
        <taxon>Gnathifera</taxon>
        <taxon>Rotifera</taxon>
        <taxon>Eurotatoria</taxon>
        <taxon>Bdelloidea</taxon>
        <taxon>Philodinida</taxon>
        <taxon>Philodinidae</taxon>
        <taxon>Rotaria</taxon>
    </lineage>
</organism>
<dbReference type="Proteomes" id="UP000663889">
    <property type="component" value="Unassembled WGS sequence"/>
</dbReference>
<evidence type="ECO:0008006" key="5">
    <source>
        <dbReference type="Google" id="ProtNLM"/>
    </source>
</evidence>
<feature type="compositionally biased region" description="Low complexity" evidence="1">
    <location>
        <begin position="187"/>
        <end position="202"/>
    </location>
</feature>
<feature type="region of interest" description="Disordered" evidence="1">
    <location>
        <begin position="180"/>
        <end position="208"/>
    </location>
</feature>
<gene>
    <name evidence="3" type="ORF">FNK824_LOCUS3938</name>
    <name evidence="2" type="ORF">SEV965_LOCUS5695</name>
</gene>
<dbReference type="AlphaFoldDB" id="A0A813ZNY6"/>
<dbReference type="EMBL" id="CAJOBE010000275">
    <property type="protein sequence ID" value="CAF3611527.1"/>
    <property type="molecule type" value="Genomic_DNA"/>
</dbReference>
<dbReference type="InterPro" id="IPR006594">
    <property type="entry name" value="LisH"/>
</dbReference>
<feature type="region of interest" description="Disordered" evidence="1">
    <location>
        <begin position="221"/>
        <end position="248"/>
    </location>
</feature>
<feature type="compositionally biased region" description="Low complexity" evidence="1">
    <location>
        <begin position="133"/>
        <end position="148"/>
    </location>
</feature>
<protein>
    <recommendedName>
        <fullName evidence="5">LisH domain-containing protein</fullName>
    </recommendedName>
</protein>